<evidence type="ECO:0000313" key="2">
    <source>
        <dbReference type="EMBL" id="KAG2484675.1"/>
    </source>
</evidence>
<gene>
    <name evidence="2" type="ORF">HYH03_016504</name>
</gene>
<comment type="caution">
    <text evidence="2">The sequence shown here is derived from an EMBL/GenBank/DDBJ whole genome shotgun (WGS) entry which is preliminary data.</text>
</comment>
<dbReference type="GO" id="GO:0005930">
    <property type="term" value="C:axoneme"/>
    <property type="evidence" value="ECO:0007669"/>
    <property type="project" value="UniProtKB-SubCell"/>
</dbReference>
<dbReference type="InterPro" id="IPR032675">
    <property type="entry name" value="LRR_dom_sf"/>
</dbReference>
<dbReference type="EMBL" id="JAEHOE010000144">
    <property type="protein sequence ID" value="KAG2484675.1"/>
    <property type="molecule type" value="Genomic_DNA"/>
</dbReference>
<dbReference type="AlphaFoldDB" id="A0A836BQ18"/>
<protein>
    <recommendedName>
        <fullName evidence="4">F-box domain-containing protein</fullName>
    </recommendedName>
</protein>
<keyword evidence="3" id="KW-1185">Reference proteome</keyword>
<dbReference type="Proteomes" id="UP000612055">
    <property type="component" value="Unassembled WGS sequence"/>
</dbReference>
<accession>A0A836BQ18</accession>
<name>A0A836BQ18_9CHLO</name>
<dbReference type="SUPFAM" id="SSF52047">
    <property type="entry name" value="RNI-like"/>
    <property type="match status" value="1"/>
</dbReference>
<evidence type="ECO:0008006" key="4">
    <source>
        <dbReference type="Google" id="ProtNLM"/>
    </source>
</evidence>
<evidence type="ECO:0000256" key="1">
    <source>
        <dbReference type="ARBA" id="ARBA00004430"/>
    </source>
</evidence>
<evidence type="ECO:0000313" key="3">
    <source>
        <dbReference type="Proteomes" id="UP000612055"/>
    </source>
</evidence>
<comment type="subcellular location">
    <subcellularLocation>
        <location evidence="1">Cytoplasm</location>
        <location evidence="1">Cytoskeleton</location>
        <location evidence="1">Cilium axoneme</location>
    </subcellularLocation>
</comment>
<organism evidence="2 3">
    <name type="scientific">Edaphochlamys debaryana</name>
    <dbReference type="NCBI Taxonomy" id="47281"/>
    <lineage>
        <taxon>Eukaryota</taxon>
        <taxon>Viridiplantae</taxon>
        <taxon>Chlorophyta</taxon>
        <taxon>core chlorophytes</taxon>
        <taxon>Chlorophyceae</taxon>
        <taxon>CS clade</taxon>
        <taxon>Chlamydomonadales</taxon>
        <taxon>Chlamydomonadales incertae sedis</taxon>
        <taxon>Edaphochlamys</taxon>
    </lineage>
</organism>
<dbReference type="Gene3D" id="3.80.10.10">
    <property type="entry name" value="Ribonuclease Inhibitor"/>
    <property type="match status" value="1"/>
</dbReference>
<proteinExistence type="predicted"/>
<sequence>MDSLHSLKAHARTASSPLGGLRELPADVWHTIIAECGSGPELHGARLASKQLCRIVDAHAPKLSTSLSHDSAAFWASGALAKWPQCRSFSLHWDAYDVRYEAVGALLPLPFSSVPPSARQGIEELHITATFYGRVQDWDAVNWDDIASDDSDFYVPSENFDEETMQLPAQPLADLLRLLPNLHTLRLPSCAPYAEDHPETAAALSALAGLAHLRDLTLPSYTLAALSGLQHLTRLEVRALGFDEVGGGMGLNSDDVLTDDGVQWICSLRKLEHLELDARRMYVVTDTHVQQILASLPNLERVVLHGLTSPARDDENIYEDELRDLGGATFDLVLSDGYLSSVTLTKPRQRGCLGCNEVALGLISRLARTVLLPRVAPAPGPRVKVLRLDCALGFYLADSGGEWLEPLRELVERCEAVEVQRLYAWERRASAEGVEETVRLLGKPEILDLSCVEVRMRGPHEPSALEIGPADDGAEGADAAEEEGRLDGLNSAQRAAAAQAVWDNKAGGTELQRLRRLLALVRY</sequence>
<reference evidence="2" key="1">
    <citation type="journal article" date="2020" name="bioRxiv">
        <title>Comparative genomics of Chlamydomonas.</title>
        <authorList>
            <person name="Craig R.J."/>
            <person name="Hasan A.R."/>
            <person name="Ness R.W."/>
            <person name="Keightley P.D."/>
        </authorList>
    </citation>
    <scope>NUCLEOTIDE SEQUENCE</scope>
    <source>
        <strain evidence="2">CCAP 11/70</strain>
    </source>
</reference>